<evidence type="ECO:0000256" key="1">
    <source>
        <dbReference type="ARBA" id="ARBA00023239"/>
    </source>
</evidence>
<name>A0A2K9NPT2_BACTC</name>
<accession>A0A2K9NPT2</accession>
<dbReference type="PANTHER" id="PTHR12935">
    <property type="entry name" value="GAMMA-GLUTAMYLCYCLOTRANSFERASE"/>
    <property type="match status" value="1"/>
</dbReference>
<dbReference type="AlphaFoldDB" id="A0A2K9NPT2"/>
<dbReference type="GO" id="GO:0003839">
    <property type="term" value="F:gamma-glutamylcyclotransferase activity"/>
    <property type="evidence" value="ECO:0007669"/>
    <property type="project" value="InterPro"/>
</dbReference>
<dbReference type="SUPFAM" id="SSF110857">
    <property type="entry name" value="Gamma-glutamyl cyclotransferase-like"/>
    <property type="match status" value="1"/>
</dbReference>
<keyword evidence="5" id="KW-1185">Reference proteome</keyword>
<gene>
    <name evidence="4" type="ORF">C0V70_05180</name>
</gene>
<organism evidence="4 5">
    <name type="scientific">Bacteriovorax stolpii</name>
    <name type="common">Bdellovibrio stolpii</name>
    <dbReference type="NCBI Taxonomy" id="960"/>
    <lineage>
        <taxon>Bacteria</taxon>
        <taxon>Pseudomonadati</taxon>
        <taxon>Bdellovibrionota</taxon>
        <taxon>Bacteriovoracia</taxon>
        <taxon>Bacteriovoracales</taxon>
        <taxon>Bacteriovoracaceae</taxon>
        <taxon>Bacteriovorax</taxon>
    </lineage>
</organism>
<dbReference type="InterPro" id="IPR017939">
    <property type="entry name" value="G-Glutamylcylcotransferase"/>
</dbReference>
<feature type="binding site" evidence="3">
    <location>
        <begin position="26"/>
        <end position="31"/>
    </location>
    <ligand>
        <name>substrate</name>
    </ligand>
</feature>
<dbReference type="KEGG" id="bsto:C0V70_05180"/>
<dbReference type="InterPro" id="IPR013024">
    <property type="entry name" value="GGCT-like"/>
</dbReference>
<dbReference type="PANTHER" id="PTHR12935:SF0">
    <property type="entry name" value="GAMMA-GLUTAMYLCYCLOTRANSFERASE"/>
    <property type="match status" value="1"/>
</dbReference>
<dbReference type="OrthoDB" id="141582at2"/>
<keyword evidence="1" id="KW-0456">Lyase</keyword>
<protein>
    <recommendedName>
        <fullName evidence="6">Gamma-glutamylcyclotransferase</fullName>
    </recommendedName>
</protein>
<evidence type="ECO:0000256" key="2">
    <source>
        <dbReference type="PIRSR" id="PIRSR617939-1"/>
    </source>
</evidence>
<dbReference type="Proteomes" id="UP000235584">
    <property type="component" value="Chromosome"/>
</dbReference>
<feature type="binding site" evidence="3">
    <location>
        <position position="147"/>
    </location>
    <ligand>
        <name>substrate</name>
    </ligand>
</feature>
<dbReference type="CDD" id="cd06661">
    <property type="entry name" value="GGCT_like"/>
    <property type="match status" value="1"/>
</dbReference>
<feature type="active site" description="Proton acceptor" evidence="2">
    <location>
        <position position="101"/>
    </location>
</feature>
<dbReference type="InterPro" id="IPR036568">
    <property type="entry name" value="GGCT-like_sf"/>
</dbReference>
<evidence type="ECO:0008006" key="6">
    <source>
        <dbReference type="Google" id="ProtNLM"/>
    </source>
</evidence>
<dbReference type="Pfam" id="PF13772">
    <property type="entry name" value="AIG2_2"/>
    <property type="match status" value="1"/>
</dbReference>
<dbReference type="EMBL" id="CP025704">
    <property type="protein sequence ID" value="AUN97513.1"/>
    <property type="molecule type" value="Genomic_DNA"/>
</dbReference>
<proteinExistence type="predicted"/>
<sequence>MLKNTRWSLPAGTQKSITSFKMKTLYFSYGSNMNLKQMQERCPDSKKIGIGFMNDAEICFPSFYESWNGGVAGYKTSTGKKLWGVLFELTMSDVEKLRVFEGYIHGREAHLNAYNEVKVPIDIDGETVECMTYEITVVGNFRPSLRYLQTIVRGAEENNLPEEYIESLSQHL</sequence>
<reference evidence="4 5" key="1">
    <citation type="submission" date="2018-01" db="EMBL/GenBank/DDBJ databases">
        <title>Complete genome sequence of Bacteriovorax stolpii DSM12778.</title>
        <authorList>
            <person name="Tang B."/>
            <person name="Chang J."/>
        </authorList>
    </citation>
    <scope>NUCLEOTIDE SEQUENCE [LARGE SCALE GENOMIC DNA]</scope>
    <source>
        <strain evidence="4 5">DSM 12778</strain>
    </source>
</reference>
<evidence type="ECO:0000313" key="4">
    <source>
        <dbReference type="EMBL" id="AUN97513.1"/>
    </source>
</evidence>
<dbReference type="Gene3D" id="3.10.490.10">
    <property type="entry name" value="Gamma-glutamyl cyclotransferase-like"/>
    <property type="match status" value="1"/>
</dbReference>
<evidence type="ECO:0000313" key="5">
    <source>
        <dbReference type="Proteomes" id="UP000235584"/>
    </source>
</evidence>
<evidence type="ECO:0000256" key="3">
    <source>
        <dbReference type="PIRSR" id="PIRSR617939-2"/>
    </source>
</evidence>